<evidence type="ECO:0000313" key="5">
    <source>
        <dbReference type="Proteomes" id="UP000052012"/>
    </source>
</evidence>
<reference evidence="4 5" key="1">
    <citation type="journal article" date="2015" name="Genome Announc.">
        <title>Expanding the biotechnology potential of lactobacilli through comparative genomics of 213 strains and associated genera.</title>
        <authorList>
            <person name="Sun Z."/>
            <person name="Harris H.M."/>
            <person name="McCann A."/>
            <person name="Guo C."/>
            <person name="Argimon S."/>
            <person name="Zhang W."/>
            <person name="Yang X."/>
            <person name="Jeffery I.B."/>
            <person name="Cooney J.C."/>
            <person name="Kagawa T.F."/>
            <person name="Liu W."/>
            <person name="Song Y."/>
            <person name="Salvetti E."/>
            <person name="Wrobel A."/>
            <person name="Rasinkangas P."/>
            <person name="Parkhill J."/>
            <person name="Rea M.C."/>
            <person name="O'Sullivan O."/>
            <person name="Ritari J."/>
            <person name="Douillard F.P."/>
            <person name="Paul Ross R."/>
            <person name="Yang R."/>
            <person name="Briner A.E."/>
            <person name="Felis G.E."/>
            <person name="de Vos W.M."/>
            <person name="Barrangou R."/>
            <person name="Klaenhammer T.R."/>
            <person name="Caufield P.W."/>
            <person name="Cui Y."/>
            <person name="Zhang H."/>
            <person name="O'Toole P.W."/>
        </authorList>
    </citation>
    <scope>NUCLEOTIDE SEQUENCE [LARGE SCALE GENOMIC DNA]</scope>
    <source>
        <strain evidence="4 5">DSM 23829</strain>
    </source>
</reference>
<organism evidence="4 5">
    <name type="scientific">Apilactobacillus ozensis DSM 23829 = JCM 17196</name>
    <dbReference type="NCBI Taxonomy" id="1423781"/>
    <lineage>
        <taxon>Bacteria</taxon>
        <taxon>Bacillati</taxon>
        <taxon>Bacillota</taxon>
        <taxon>Bacilli</taxon>
        <taxon>Lactobacillales</taxon>
        <taxon>Lactobacillaceae</taxon>
        <taxon>Apilactobacillus</taxon>
    </lineage>
</organism>
<gene>
    <name evidence="4" type="ORF">FD06_GL000589</name>
</gene>
<dbReference type="AlphaFoldDB" id="A0A0R2ALM0"/>
<dbReference type="PATRIC" id="fig|1423781.4.peg.602"/>
<sequence>MQIDDDFLILLFSDTQPRRPKLIENLLAGKKTVSTLFWGMRYELINYCELFSNYKNFNIINNLKLLIDKKYLKKTIDGEHLLLTSAGKEQQNDILNNYYLPRHSEIYHKYNILRFKKRFLLALQVSSEYSFSNKKYYPLKMNILEYNLIKKWFKLNKDSQLSTKMYRLLYTFAESMNDDMAWQLMTTLTGHAKVALTADQQSKYLNTTILQLYFRQIDMFCVLLKFIKSSNEYNFLEPLTVGIRVNLMSNASLKTFELFLDGYSLNETAYYRHIKVNTVKEHLLNAAITLPKKQFPYNRLLSLKSLKIFQQRFTGNIDDWQFTAVKNDNLSFFDFRLYQIFRSKVDE</sequence>
<dbReference type="RefSeq" id="WP_056966879.1">
    <property type="nucleotide sequence ID" value="NZ_AYYQ01000035.1"/>
</dbReference>
<accession>A0A0R2ALM0</accession>
<protein>
    <recommendedName>
        <fullName evidence="3">Helicase Helix-turn-helix domain-containing protein</fullName>
    </recommendedName>
</protein>
<keyword evidence="2" id="KW-0804">Transcription</keyword>
<dbReference type="STRING" id="1423781.FD06_GL000589"/>
<comment type="caution">
    <text evidence="4">The sequence shown here is derived from an EMBL/GenBank/DDBJ whole genome shotgun (WGS) entry which is preliminary data.</text>
</comment>
<proteinExistence type="predicted"/>
<name>A0A0R2ALM0_9LACO</name>
<dbReference type="InterPro" id="IPR016032">
    <property type="entry name" value="Sig_transdc_resp-reg_C-effctor"/>
</dbReference>
<evidence type="ECO:0000313" key="4">
    <source>
        <dbReference type="EMBL" id="KRM67869.1"/>
    </source>
</evidence>
<keyword evidence="1" id="KW-0805">Transcription regulation</keyword>
<dbReference type="Pfam" id="PF14493">
    <property type="entry name" value="HTH_40"/>
    <property type="match status" value="1"/>
</dbReference>
<feature type="domain" description="Helicase Helix-turn-helix" evidence="3">
    <location>
        <begin position="253"/>
        <end position="338"/>
    </location>
</feature>
<dbReference type="OrthoDB" id="2146354at2"/>
<dbReference type="SUPFAM" id="SSF46894">
    <property type="entry name" value="C-terminal effector domain of the bipartite response regulators"/>
    <property type="match status" value="1"/>
</dbReference>
<dbReference type="GO" id="GO:0006355">
    <property type="term" value="P:regulation of DNA-templated transcription"/>
    <property type="evidence" value="ECO:0007669"/>
    <property type="project" value="InterPro"/>
</dbReference>
<dbReference type="InterPro" id="IPR029491">
    <property type="entry name" value="Helicase_HTH"/>
</dbReference>
<keyword evidence="5" id="KW-1185">Reference proteome</keyword>
<dbReference type="GO" id="GO:0003677">
    <property type="term" value="F:DNA binding"/>
    <property type="evidence" value="ECO:0007669"/>
    <property type="project" value="InterPro"/>
</dbReference>
<evidence type="ECO:0000256" key="2">
    <source>
        <dbReference type="ARBA" id="ARBA00023163"/>
    </source>
</evidence>
<dbReference type="EMBL" id="AYYQ01000035">
    <property type="protein sequence ID" value="KRM67869.1"/>
    <property type="molecule type" value="Genomic_DNA"/>
</dbReference>
<evidence type="ECO:0000259" key="3">
    <source>
        <dbReference type="Pfam" id="PF14493"/>
    </source>
</evidence>
<evidence type="ECO:0000256" key="1">
    <source>
        <dbReference type="ARBA" id="ARBA00023015"/>
    </source>
</evidence>
<dbReference type="Proteomes" id="UP000052012">
    <property type="component" value="Unassembled WGS sequence"/>
</dbReference>